<evidence type="ECO:0000313" key="2">
    <source>
        <dbReference type="EMBL" id="MBC5784871.1"/>
    </source>
</evidence>
<comment type="caution">
    <text evidence="2">The sequence shown here is derived from an EMBL/GenBank/DDBJ whole genome shotgun (WGS) entry which is preliminary data.</text>
</comment>
<dbReference type="AlphaFoldDB" id="A0A923SCE0"/>
<dbReference type="PANTHER" id="PTHR10468">
    <property type="entry name" value="PROTEIN O-LINKED-MANNOSE BETA-1,2-N-ACETYLGLUCOSAMINYLTRANSFERASE 1/ALPHA-1,3-MANNOSYL-GLYCOPROTEIN 2-BETA-N-ACETYLGLUCOSAMINYLTRANSFERASE"/>
    <property type="match status" value="1"/>
</dbReference>
<dbReference type="Pfam" id="PF00535">
    <property type="entry name" value="Glycos_transf_2"/>
    <property type="match status" value="1"/>
</dbReference>
<dbReference type="InterPro" id="IPR001173">
    <property type="entry name" value="Glyco_trans_2-like"/>
</dbReference>
<organism evidence="2 3">
    <name type="scientific">Ramlibacter cellulosilyticus</name>
    <dbReference type="NCBI Taxonomy" id="2764187"/>
    <lineage>
        <taxon>Bacteria</taxon>
        <taxon>Pseudomonadati</taxon>
        <taxon>Pseudomonadota</taxon>
        <taxon>Betaproteobacteria</taxon>
        <taxon>Burkholderiales</taxon>
        <taxon>Comamonadaceae</taxon>
        <taxon>Ramlibacter</taxon>
    </lineage>
</organism>
<dbReference type="InterPro" id="IPR029044">
    <property type="entry name" value="Nucleotide-diphossugar_trans"/>
</dbReference>
<name>A0A923SCE0_9BURK</name>
<accession>A0A923SCE0</accession>
<dbReference type="EMBL" id="JACORT010000008">
    <property type="protein sequence ID" value="MBC5784871.1"/>
    <property type="molecule type" value="Genomic_DNA"/>
</dbReference>
<sequence length="305" mass="34386">MPRPVPIAVFAYNRPEHLRRVLTTLASARLANESEVVVFSDGPRTDTVRPSVHAVRGMLRERSWQQAFARFTVEESSANQGLASAIRAGVSKMLERHGTVIVLEDDLLVSNDFLVFMNAALDYYRDDERVASVTGFCPLTRIPQGYGHDVLAVPRASTCGWGIWSDRWSQVDWRPQCGLDVWNNPALKARLNSVGSDQLYRLRRQLQGKINSWGILFCLWQTMTNRLTIYPVHNRIHNIGYDGSGVHTRAGEAKNQTLVESTEPFSLTWPGVDPAVITEFRRTYSGGRLGRIKRWAVNLSAPRLP</sequence>
<protein>
    <submittedName>
        <fullName evidence="2">Glycosyltransferase</fullName>
    </submittedName>
</protein>
<dbReference type="InterPro" id="IPR052261">
    <property type="entry name" value="Glycosyltransferase_13"/>
</dbReference>
<feature type="domain" description="Glycosyltransferase 2-like" evidence="1">
    <location>
        <begin position="7"/>
        <end position="114"/>
    </location>
</feature>
<dbReference type="PANTHER" id="PTHR10468:SF0">
    <property type="entry name" value="ALPHA-1,3-MANNOSYL-GLYCOPROTEIN 2-BETA-N-ACETYLGLUCOSAMINYLTRANSFERASE"/>
    <property type="match status" value="1"/>
</dbReference>
<reference evidence="2" key="1">
    <citation type="submission" date="2020-08" db="EMBL/GenBank/DDBJ databases">
        <title>Ramlibacter sp. USB13 16S ribosomal RNA gene genome sequencing and assembly.</title>
        <authorList>
            <person name="Kang M."/>
        </authorList>
    </citation>
    <scope>NUCLEOTIDE SEQUENCE</scope>
    <source>
        <strain evidence="2">USB13</strain>
    </source>
</reference>
<dbReference type="Proteomes" id="UP000608513">
    <property type="component" value="Unassembled WGS sequence"/>
</dbReference>
<gene>
    <name evidence="2" type="ORF">H8N03_18135</name>
</gene>
<dbReference type="SUPFAM" id="SSF53448">
    <property type="entry name" value="Nucleotide-diphospho-sugar transferases"/>
    <property type="match status" value="1"/>
</dbReference>
<dbReference type="RefSeq" id="WP_187077616.1">
    <property type="nucleotide sequence ID" value="NZ_JACORT010000008.1"/>
</dbReference>
<evidence type="ECO:0000313" key="3">
    <source>
        <dbReference type="Proteomes" id="UP000608513"/>
    </source>
</evidence>
<proteinExistence type="predicted"/>
<keyword evidence="3" id="KW-1185">Reference proteome</keyword>
<evidence type="ECO:0000259" key="1">
    <source>
        <dbReference type="Pfam" id="PF00535"/>
    </source>
</evidence>
<dbReference type="GO" id="GO:0003827">
    <property type="term" value="F:alpha-1,3-mannosylglycoprotein 2-beta-N-acetylglucosaminyltransferase activity"/>
    <property type="evidence" value="ECO:0007669"/>
    <property type="project" value="TreeGrafter"/>
</dbReference>
<dbReference type="Gene3D" id="3.90.550.10">
    <property type="entry name" value="Spore Coat Polysaccharide Biosynthesis Protein SpsA, Chain A"/>
    <property type="match status" value="1"/>
</dbReference>